<proteinExistence type="inferred from homology"/>
<keyword evidence="5" id="KW-1185">Reference proteome</keyword>
<accession>A0A0J7J5W4</accession>
<dbReference type="Pfam" id="PF02597">
    <property type="entry name" value="ThiS"/>
    <property type="match status" value="1"/>
</dbReference>
<dbReference type="InterPro" id="IPR016155">
    <property type="entry name" value="Mopterin_synth/thiamin_S_b"/>
</dbReference>
<evidence type="ECO:0000256" key="3">
    <source>
        <dbReference type="ARBA" id="ARBA00024247"/>
    </source>
</evidence>
<dbReference type="EMBL" id="LFBU01000002">
    <property type="protein sequence ID" value="KMQ73351.1"/>
    <property type="molecule type" value="Genomic_DNA"/>
</dbReference>
<evidence type="ECO:0000313" key="5">
    <source>
        <dbReference type="Proteomes" id="UP000036102"/>
    </source>
</evidence>
<dbReference type="InterPro" id="IPR012675">
    <property type="entry name" value="Beta-grasp_dom_sf"/>
</dbReference>
<dbReference type="PANTHER" id="PTHR33359">
    <property type="entry name" value="MOLYBDOPTERIN SYNTHASE SULFUR CARRIER SUBUNIT"/>
    <property type="match status" value="1"/>
</dbReference>
<evidence type="ECO:0000313" key="4">
    <source>
        <dbReference type="EMBL" id="KMQ73351.1"/>
    </source>
</evidence>
<protein>
    <recommendedName>
        <fullName evidence="3">Molybdopterin synthase sulfur carrier subunit</fullName>
    </recommendedName>
</protein>
<dbReference type="RefSeq" id="WP_048497616.1">
    <property type="nucleotide sequence ID" value="NZ_JADQCF010000008.1"/>
</dbReference>
<keyword evidence="1" id="KW-0547">Nucleotide-binding</keyword>
<evidence type="ECO:0000256" key="2">
    <source>
        <dbReference type="ARBA" id="ARBA00024200"/>
    </source>
</evidence>
<evidence type="ECO:0000256" key="1">
    <source>
        <dbReference type="ARBA" id="ARBA00022741"/>
    </source>
</evidence>
<reference evidence="4 5" key="1">
    <citation type="submission" date="2015-06" db="EMBL/GenBank/DDBJ databases">
        <title>Marinobacter subterrani, a genetically tractable neutrophilic iron-oxidizing strain isolated from the Soudan Iron Mine.</title>
        <authorList>
            <person name="Bonis B.M."/>
            <person name="Gralnick J.A."/>
        </authorList>
    </citation>
    <scope>NUCLEOTIDE SEQUENCE [LARGE SCALE GENOMIC DNA]</scope>
    <source>
        <strain evidence="4 5">JG233</strain>
    </source>
</reference>
<dbReference type="Proteomes" id="UP000036102">
    <property type="component" value="Unassembled WGS sequence"/>
</dbReference>
<dbReference type="GO" id="GO:1990133">
    <property type="term" value="C:molybdopterin adenylyltransferase complex"/>
    <property type="evidence" value="ECO:0007669"/>
    <property type="project" value="TreeGrafter"/>
</dbReference>
<dbReference type="InterPro" id="IPR003749">
    <property type="entry name" value="ThiS/MoaD-like"/>
</dbReference>
<dbReference type="UniPathway" id="UPA00344"/>
<dbReference type="PANTHER" id="PTHR33359:SF1">
    <property type="entry name" value="MOLYBDOPTERIN SYNTHASE SULFUR CARRIER SUBUNIT"/>
    <property type="match status" value="1"/>
</dbReference>
<name>A0A0J7J5W4_9GAMM</name>
<sequence>MSANTITVRFFARLREELDTEQLAVEARPGLTAGDVMADLASRGGAWSQLQGEQPVMIAINQAMAKPGSGVQAGDELALFPPVTGG</sequence>
<dbReference type="OrthoDB" id="9801945at2"/>
<dbReference type="STRING" id="1658765.Msub_20551"/>
<dbReference type="CDD" id="cd00754">
    <property type="entry name" value="Ubl_MoaD"/>
    <property type="match status" value="1"/>
</dbReference>
<organism evidence="4 5">
    <name type="scientific">Marinobacter subterrani</name>
    <dbReference type="NCBI Taxonomy" id="1658765"/>
    <lineage>
        <taxon>Bacteria</taxon>
        <taxon>Pseudomonadati</taxon>
        <taxon>Pseudomonadota</taxon>
        <taxon>Gammaproteobacteria</taxon>
        <taxon>Pseudomonadales</taxon>
        <taxon>Marinobacteraceae</taxon>
        <taxon>Marinobacter</taxon>
    </lineage>
</organism>
<dbReference type="SUPFAM" id="SSF54285">
    <property type="entry name" value="MoaD/ThiS"/>
    <property type="match status" value="1"/>
</dbReference>
<dbReference type="InterPro" id="IPR044672">
    <property type="entry name" value="MOCS2A"/>
</dbReference>
<comment type="similarity">
    <text evidence="2">Belongs to the MoaD family.</text>
</comment>
<comment type="caution">
    <text evidence="4">The sequence shown here is derived from an EMBL/GenBank/DDBJ whole genome shotgun (WGS) entry which is preliminary data.</text>
</comment>
<gene>
    <name evidence="4" type="ORF">Msub_20551</name>
</gene>
<dbReference type="Gene3D" id="3.10.20.30">
    <property type="match status" value="1"/>
</dbReference>
<dbReference type="AlphaFoldDB" id="A0A0J7J5W4"/>
<dbReference type="GO" id="GO:0006777">
    <property type="term" value="P:Mo-molybdopterin cofactor biosynthetic process"/>
    <property type="evidence" value="ECO:0007669"/>
    <property type="project" value="InterPro"/>
</dbReference>
<dbReference type="GO" id="GO:0000166">
    <property type="term" value="F:nucleotide binding"/>
    <property type="evidence" value="ECO:0007669"/>
    <property type="project" value="UniProtKB-KW"/>
</dbReference>
<dbReference type="PATRIC" id="fig|1658765.3.peg.3820"/>